<evidence type="ECO:0000313" key="2">
    <source>
        <dbReference type="EMBL" id="MBF1271881.1"/>
    </source>
</evidence>
<dbReference type="EMBL" id="JACHHH010000004">
    <property type="protein sequence ID" value="MBB6041116.1"/>
    <property type="molecule type" value="Genomic_DNA"/>
</dbReference>
<accession>A0A7W9SGQ9</accession>
<gene>
    <name evidence="1" type="ORF">HNQ46_001088</name>
    <name evidence="2" type="ORF">HXM90_00435</name>
</gene>
<dbReference type="GeneID" id="85014636"/>
<proteinExistence type="predicted"/>
<dbReference type="Pfam" id="PF11756">
    <property type="entry name" value="YgbA_NO"/>
    <property type="match status" value="1"/>
</dbReference>
<name>A0A7W9SGQ9_9FIRM</name>
<organism evidence="1 3">
    <name type="scientific">Oribacterium sinus</name>
    <dbReference type="NCBI Taxonomy" id="237576"/>
    <lineage>
        <taxon>Bacteria</taxon>
        <taxon>Bacillati</taxon>
        <taxon>Bacillota</taxon>
        <taxon>Clostridia</taxon>
        <taxon>Lachnospirales</taxon>
        <taxon>Lachnospiraceae</taxon>
        <taxon>Oribacterium</taxon>
    </lineage>
</organism>
<protein>
    <submittedName>
        <fullName evidence="2">Nitrous oxide-stimulated promoter family protein</fullName>
    </submittedName>
</protein>
<reference evidence="2" key="1">
    <citation type="submission" date="2020-04" db="EMBL/GenBank/DDBJ databases">
        <title>Deep metagenomics examines the oral microbiome during advanced dental caries in children, revealing novel taxa and co-occurrences with host molecules.</title>
        <authorList>
            <person name="Baker J.L."/>
            <person name="Morton J.T."/>
            <person name="Dinis M."/>
            <person name="Alvarez R."/>
            <person name="Tran N.C."/>
            <person name="Knight R."/>
            <person name="Edlund A."/>
        </authorList>
    </citation>
    <scope>NUCLEOTIDE SEQUENCE</scope>
    <source>
        <strain evidence="2">JCVI_38_bin.19</strain>
    </source>
</reference>
<dbReference type="AlphaFoldDB" id="A0A7W9SGQ9"/>
<dbReference type="Proteomes" id="UP000775770">
    <property type="component" value="Unassembled WGS sequence"/>
</dbReference>
<comment type="caution">
    <text evidence="1">The sequence shown here is derived from an EMBL/GenBank/DDBJ whole genome shotgun (WGS) entry which is preliminary data.</text>
</comment>
<dbReference type="InterPro" id="IPR020483">
    <property type="entry name" value="Uncharacterised_YgbA"/>
</dbReference>
<dbReference type="Proteomes" id="UP000522163">
    <property type="component" value="Unassembled WGS sequence"/>
</dbReference>
<sequence>MNSEQIEKKRQGEIRLISEMISLYCKKKHGGSGALCEECKALSDYAISRIARCPFMEKKSFCSYCPVHCYSPEMREKIRTVMRISGPSMLLHHPLLSISHAVEGMKNKKAGKKPDA</sequence>
<dbReference type="RefSeq" id="WP_007158150.1">
    <property type="nucleotide sequence ID" value="NZ_CAUVGH010000005.1"/>
</dbReference>
<dbReference type="EMBL" id="JABZRA010000002">
    <property type="protein sequence ID" value="MBF1271881.1"/>
    <property type="molecule type" value="Genomic_DNA"/>
</dbReference>
<evidence type="ECO:0000313" key="3">
    <source>
        <dbReference type="Proteomes" id="UP000522163"/>
    </source>
</evidence>
<evidence type="ECO:0000313" key="1">
    <source>
        <dbReference type="EMBL" id="MBB6041116.1"/>
    </source>
</evidence>
<dbReference type="NCBIfam" id="NF007714">
    <property type="entry name" value="PRK10410.1-2"/>
    <property type="match status" value="1"/>
</dbReference>
<reference evidence="1 3" key="2">
    <citation type="submission" date="2020-08" db="EMBL/GenBank/DDBJ databases">
        <title>Genomic Encyclopedia of Type Strains, Phase IV (KMG-IV): sequencing the most valuable type-strain genomes for metagenomic binning, comparative biology and taxonomic classification.</title>
        <authorList>
            <person name="Goeker M."/>
        </authorList>
    </citation>
    <scope>NUCLEOTIDE SEQUENCE [LARGE SCALE GENOMIC DNA]</scope>
    <source>
        <strain evidence="1 3">DSM 17245</strain>
    </source>
</reference>